<keyword evidence="10" id="KW-1185">Reference proteome</keyword>
<sequence length="167" mass="18964">MLSQPSLITGIIFWAPKTIICPLVVWFLIYKFRRRHLSSFEVLDSFLQSDNKLAPISKYFPNWIYDHLNQGKDIHIGNADENDDGKIGRKMAIVALWCIQMCPDNRPSMNKVLDMLEGDVEHLRIPDYPSYMAGNEEESATTYSNASTSLLHDDNGSSIVIEIISNA</sequence>
<dbReference type="InterPro" id="IPR045874">
    <property type="entry name" value="LRK10/LRL21-25-like"/>
</dbReference>
<evidence type="ECO:0000256" key="6">
    <source>
        <dbReference type="ARBA" id="ARBA00023136"/>
    </source>
</evidence>
<reference evidence="9" key="1">
    <citation type="submission" date="2018-01" db="EMBL/GenBank/DDBJ databases">
        <authorList>
            <person name="Mao J.F."/>
        </authorList>
    </citation>
    <scope>NUCLEOTIDE SEQUENCE</scope>
    <source>
        <strain evidence="9">Huo1</strain>
        <tissue evidence="9">Leaf</tissue>
    </source>
</reference>
<dbReference type="AlphaFoldDB" id="A0A8X8Z4V7"/>
<dbReference type="GO" id="GO:0004674">
    <property type="term" value="F:protein serine/threonine kinase activity"/>
    <property type="evidence" value="ECO:0007669"/>
    <property type="project" value="UniProtKB-KW"/>
</dbReference>
<dbReference type="GO" id="GO:0016020">
    <property type="term" value="C:membrane"/>
    <property type="evidence" value="ECO:0007669"/>
    <property type="project" value="UniProtKB-SubCell"/>
</dbReference>
<proteinExistence type="predicted"/>
<feature type="transmembrane region" description="Helical" evidence="8">
    <location>
        <begin position="6"/>
        <end position="29"/>
    </location>
</feature>
<keyword evidence="2" id="KW-0808">Transferase</keyword>
<dbReference type="PANTHER" id="PTHR27009">
    <property type="entry name" value="RUST RESISTANCE KINASE LR10-RELATED"/>
    <property type="match status" value="1"/>
</dbReference>
<evidence type="ECO:0000256" key="7">
    <source>
        <dbReference type="ARBA" id="ARBA00023180"/>
    </source>
</evidence>
<dbReference type="Proteomes" id="UP000298416">
    <property type="component" value="Unassembled WGS sequence"/>
</dbReference>
<keyword evidence="7" id="KW-0325">Glycoprotein</keyword>
<evidence type="ECO:0000256" key="8">
    <source>
        <dbReference type="SAM" id="Phobius"/>
    </source>
</evidence>
<keyword evidence="2" id="KW-0723">Serine/threonine-protein kinase</keyword>
<keyword evidence="2" id="KW-0418">Kinase</keyword>
<gene>
    <name evidence="9" type="ORF">SASPL_149269</name>
</gene>
<protein>
    <submittedName>
        <fullName evidence="9">Uncharacterized protein</fullName>
    </submittedName>
</protein>
<evidence type="ECO:0000256" key="5">
    <source>
        <dbReference type="ARBA" id="ARBA00022989"/>
    </source>
</evidence>
<evidence type="ECO:0000256" key="3">
    <source>
        <dbReference type="ARBA" id="ARBA00022692"/>
    </source>
</evidence>
<accession>A0A8X8Z4V7</accession>
<evidence type="ECO:0000313" key="9">
    <source>
        <dbReference type="EMBL" id="KAG6391513.1"/>
    </source>
</evidence>
<keyword evidence="6 8" id="KW-0472">Membrane</keyword>
<comment type="subcellular location">
    <subcellularLocation>
        <location evidence="1">Membrane</location>
        <topology evidence="1">Single-pass type I membrane protein</topology>
    </subcellularLocation>
</comment>
<evidence type="ECO:0000256" key="1">
    <source>
        <dbReference type="ARBA" id="ARBA00004479"/>
    </source>
</evidence>
<keyword evidence="3 8" id="KW-0812">Transmembrane</keyword>
<evidence type="ECO:0000256" key="4">
    <source>
        <dbReference type="ARBA" id="ARBA00022729"/>
    </source>
</evidence>
<reference evidence="9" key="2">
    <citation type="submission" date="2020-08" db="EMBL/GenBank/DDBJ databases">
        <title>Plant Genome Project.</title>
        <authorList>
            <person name="Zhang R.-G."/>
        </authorList>
    </citation>
    <scope>NUCLEOTIDE SEQUENCE</scope>
    <source>
        <strain evidence="9">Huo1</strain>
        <tissue evidence="9">Leaf</tissue>
    </source>
</reference>
<organism evidence="9">
    <name type="scientific">Salvia splendens</name>
    <name type="common">Scarlet sage</name>
    <dbReference type="NCBI Taxonomy" id="180675"/>
    <lineage>
        <taxon>Eukaryota</taxon>
        <taxon>Viridiplantae</taxon>
        <taxon>Streptophyta</taxon>
        <taxon>Embryophyta</taxon>
        <taxon>Tracheophyta</taxon>
        <taxon>Spermatophyta</taxon>
        <taxon>Magnoliopsida</taxon>
        <taxon>eudicotyledons</taxon>
        <taxon>Gunneridae</taxon>
        <taxon>Pentapetalae</taxon>
        <taxon>asterids</taxon>
        <taxon>lamiids</taxon>
        <taxon>Lamiales</taxon>
        <taxon>Lamiaceae</taxon>
        <taxon>Nepetoideae</taxon>
        <taxon>Mentheae</taxon>
        <taxon>Salviinae</taxon>
        <taxon>Salvia</taxon>
        <taxon>Salvia subgen. Calosphace</taxon>
        <taxon>core Calosphace</taxon>
    </lineage>
</organism>
<comment type="caution">
    <text evidence="9">The sequence shown here is derived from an EMBL/GenBank/DDBJ whole genome shotgun (WGS) entry which is preliminary data.</text>
</comment>
<keyword evidence="5 8" id="KW-1133">Transmembrane helix</keyword>
<name>A0A8X8Z4V7_SALSN</name>
<dbReference type="EMBL" id="PNBA02000019">
    <property type="protein sequence ID" value="KAG6391513.1"/>
    <property type="molecule type" value="Genomic_DNA"/>
</dbReference>
<evidence type="ECO:0000313" key="10">
    <source>
        <dbReference type="Proteomes" id="UP000298416"/>
    </source>
</evidence>
<evidence type="ECO:0000256" key="2">
    <source>
        <dbReference type="ARBA" id="ARBA00022527"/>
    </source>
</evidence>
<keyword evidence="4" id="KW-0732">Signal</keyword>